<feature type="DNA-binding region" description="H-T-H motif" evidence="2">
    <location>
        <begin position="36"/>
        <end position="55"/>
    </location>
</feature>
<organism evidence="4 5">
    <name type="scientific">Selenomonas ruminis</name>
    <dbReference type="NCBI Taxonomy" id="2593411"/>
    <lineage>
        <taxon>Bacteria</taxon>
        <taxon>Bacillati</taxon>
        <taxon>Bacillota</taxon>
        <taxon>Negativicutes</taxon>
        <taxon>Selenomonadales</taxon>
        <taxon>Selenomonadaceae</taxon>
        <taxon>Selenomonas</taxon>
    </lineage>
</organism>
<dbReference type="Proteomes" id="UP000323646">
    <property type="component" value="Unassembled WGS sequence"/>
</dbReference>
<dbReference type="RefSeq" id="WP_149172163.1">
    <property type="nucleotide sequence ID" value="NZ_VTOY01000014.1"/>
</dbReference>
<dbReference type="OrthoDB" id="9785164at2"/>
<evidence type="ECO:0000256" key="1">
    <source>
        <dbReference type="ARBA" id="ARBA00023125"/>
    </source>
</evidence>
<proteinExistence type="predicted"/>
<evidence type="ECO:0000259" key="3">
    <source>
        <dbReference type="PROSITE" id="PS50977"/>
    </source>
</evidence>
<dbReference type="InterPro" id="IPR001647">
    <property type="entry name" value="HTH_TetR"/>
</dbReference>
<dbReference type="PRINTS" id="PR00455">
    <property type="entry name" value="HTHTETR"/>
</dbReference>
<sequence length="224" mass="25996">MRKKTELSEDHLKDVRRRVLNSTKTLLVQYGYKRTTIRMIVEKSGVLIGSIYYIFKNKEDIFQSLILEMVQHGIAKIEERCPDETPAFRLAAICELELKEMEAAPIIRDVYKEGYDSNIVFEHMVSQFVLLAHHIFDGTELEATEAEYYERMLLIKGAMRACIAELYFEQTHDHVRSRAELMALALNLFHVPSLAVHQIIARIEEKEELWLAIANDLAMRPIGE</sequence>
<dbReference type="AlphaFoldDB" id="A0A5D6VYA2"/>
<dbReference type="InterPro" id="IPR050624">
    <property type="entry name" value="HTH-type_Tx_Regulator"/>
</dbReference>
<evidence type="ECO:0000313" key="5">
    <source>
        <dbReference type="Proteomes" id="UP000323646"/>
    </source>
</evidence>
<accession>A0A5D6VYA2</accession>
<reference evidence="4 5" key="1">
    <citation type="submission" date="2019-08" db="EMBL/GenBank/DDBJ databases">
        <title>Selenomonas sp. mPRGC5 and Selenomonas sp. mPRGC8 isolated from ruminal fluid of dairy goat (Capra hircus).</title>
        <authorList>
            <person name="Poothong S."/>
            <person name="Nuengjamnong C."/>
            <person name="Tanasupawat S."/>
        </authorList>
    </citation>
    <scope>NUCLEOTIDE SEQUENCE [LARGE SCALE GENOMIC DNA]</scope>
    <source>
        <strain evidence="5">mPRGC5</strain>
    </source>
</reference>
<dbReference type="PANTHER" id="PTHR43479:SF11">
    <property type="entry name" value="ACREF_ENVCD OPERON REPRESSOR-RELATED"/>
    <property type="match status" value="1"/>
</dbReference>
<dbReference type="SUPFAM" id="SSF46689">
    <property type="entry name" value="Homeodomain-like"/>
    <property type="match status" value="1"/>
</dbReference>
<protein>
    <submittedName>
        <fullName evidence="4">TetR/AcrR family transcriptional regulator</fullName>
    </submittedName>
</protein>
<feature type="domain" description="HTH tetR-type" evidence="3">
    <location>
        <begin position="13"/>
        <end position="73"/>
    </location>
</feature>
<evidence type="ECO:0000256" key="2">
    <source>
        <dbReference type="PROSITE-ProRule" id="PRU00335"/>
    </source>
</evidence>
<dbReference type="Pfam" id="PF00440">
    <property type="entry name" value="TetR_N"/>
    <property type="match status" value="1"/>
</dbReference>
<keyword evidence="1 2" id="KW-0238">DNA-binding</keyword>
<evidence type="ECO:0000313" key="4">
    <source>
        <dbReference type="EMBL" id="TYZ20487.1"/>
    </source>
</evidence>
<gene>
    <name evidence="4" type="ORF">FZ040_11755</name>
</gene>
<name>A0A5D6VYA2_9FIRM</name>
<dbReference type="PROSITE" id="PS50977">
    <property type="entry name" value="HTH_TETR_2"/>
    <property type="match status" value="1"/>
</dbReference>
<dbReference type="GO" id="GO:0003677">
    <property type="term" value="F:DNA binding"/>
    <property type="evidence" value="ECO:0007669"/>
    <property type="project" value="UniProtKB-UniRule"/>
</dbReference>
<dbReference type="EMBL" id="VTOY01000014">
    <property type="protein sequence ID" value="TYZ20487.1"/>
    <property type="molecule type" value="Genomic_DNA"/>
</dbReference>
<dbReference type="PANTHER" id="PTHR43479">
    <property type="entry name" value="ACREF/ENVCD OPERON REPRESSOR-RELATED"/>
    <property type="match status" value="1"/>
</dbReference>
<comment type="caution">
    <text evidence="4">The sequence shown here is derived from an EMBL/GenBank/DDBJ whole genome shotgun (WGS) entry which is preliminary data.</text>
</comment>
<dbReference type="InterPro" id="IPR009057">
    <property type="entry name" value="Homeodomain-like_sf"/>
</dbReference>
<keyword evidence="5" id="KW-1185">Reference proteome</keyword>
<dbReference type="Gene3D" id="1.10.357.10">
    <property type="entry name" value="Tetracycline Repressor, domain 2"/>
    <property type="match status" value="1"/>
</dbReference>